<feature type="transmembrane region" description="Helical" evidence="5">
    <location>
        <begin position="487"/>
        <end position="507"/>
    </location>
</feature>
<keyword evidence="7" id="KW-1185">Reference proteome</keyword>
<reference evidence="6" key="1">
    <citation type="journal article" date="2010" name="Science">
        <title>Plasticity of animal genome architecture unmasked by rapid evolution of a pelagic tunicate.</title>
        <authorList>
            <person name="Denoeud F."/>
            <person name="Henriet S."/>
            <person name="Mungpakdee S."/>
            <person name="Aury J.M."/>
            <person name="Da Silva C."/>
            <person name="Brinkmann H."/>
            <person name="Mikhaleva J."/>
            <person name="Olsen L.C."/>
            <person name="Jubin C."/>
            <person name="Canestro C."/>
            <person name="Bouquet J.M."/>
            <person name="Danks G."/>
            <person name="Poulain J."/>
            <person name="Campsteijn C."/>
            <person name="Adamski M."/>
            <person name="Cross I."/>
            <person name="Yadetie F."/>
            <person name="Muffato M."/>
            <person name="Louis A."/>
            <person name="Butcher S."/>
            <person name="Tsagkogeorga G."/>
            <person name="Konrad A."/>
            <person name="Singh S."/>
            <person name="Jensen M.F."/>
            <person name="Cong E.H."/>
            <person name="Eikeseth-Otteraa H."/>
            <person name="Noel B."/>
            <person name="Anthouard V."/>
            <person name="Porcel B.M."/>
            <person name="Kachouri-Lafond R."/>
            <person name="Nishino A."/>
            <person name="Ugolini M."/>
            <person name="Chourrout P."/>
            <person name="Nishida H."/>
            <person name="Aasland R."/>
            <person name="Huzurbazar S."/>
            <person name="Westhof E."/>
            <person name="Delsuc F."/>
            <person name="Lehrach H."/>
            <person name="Reinhardt R."/>
            <person name="Weissenbach J."/>
            <person name="Roy S.W."/>
            <person name="Artiguenave F."/>
            <person name="Postlethwait J.H."/>
            <person name="Manak J.R."/>
            <person name="Thompson E.M."/>
            <person name="Jaillon O."/>
            <person name="Du Pasquier L."/>
            <person name="Boudinot P."/>
            <person name="Liberles D.A."/>
            <person name="Volff J.N."/>
            <person name="Philippe H."/>
            <person name="Lenhard B."/>
            <person name="Roest Crollius H."/>
            <person name="Wincker P."/>
            <person name="Chourrout D."/>
        </authorList>
    </citation>
    <scope>NUCLEOTIDE SEQUENCE [LARGE SCALE GENOMIC DNA]</scope>
</reference>
<dbReference type="Proteomes" id="UP000001307">
    <property type="component" value="Unassembled WGS sequence"/>
</dbReference>
<keyword evidence="2 5" id="KW-0812">Transmembrane</keyword>
<evidence type="ECO:0000256" key="3">
    <source>
        <dbReference type="ARBA" id="ARBA00022989"/>
    </source>
</evidence>
<dbReference type="InterPro" id="IPR005828">
    <property type="entry name" value="MFS_sugar_transport-like"/>
</dbReference>
<dbReference type="Pfam" id="PF00083">
    <property type="entry name" value="Sugar_tr"/>
    <property type="match status" value="1"/>
</dbReference>
<dbReference type="PANTHER" id="PTHR24064">
    <property type="entry name" value="SOLUTE CARRIER FAMILY 22 MEMBER"/>
    <property type="match status" value="1"/>
</dbReference>
<name>E4X4C5_OIKDI</name>
<feature type="transmembrane region" description="Helical" evidence="5">
    <location>
        <begin position="25"/>
        <end position="45"/>
    </location>
</feature>
<evidence type="ECO:0000256" key="5">
    <source>
        <dbReference type="SAM" id="Phobius"/>
    </source>
</evidence>
<feature type="transmembrane region" description="Helical" evidence="5">
    <location>
        <begin position="553"/>
        <end position="573"/>
    </location>
</feature>
<dbReference type="InterPro" id="IPR036259">
    <property type="entry name" value="MFS_trans_sf"/>
</dbReference>
<dbReference type="Gene3D" id="1.20.1250.20">
    <property type="entry name" value="MFS general substrate transporter like domains"/>
    <property type="match status" value="1"/>
</dbReference>
<evidence type="ECO:0000313" key="7">
    <source>
        <dbReference type="Proteomes" id="UP000001307"/>
    </source>
</evidence>
<feature type="transmembrane region" description="Helical" evidence="5">
    <location>
        <begin position="430"/>
        <end position="450"/>
    </location>
</feature>
<dbReference type="GO" id="GO:0016020">
    <property type="term" value="C:membrane"/>
    <property type="evidence" value="ECO:0007669"/>
    <property type="project" value="UniProtKB-SubCell"/>
</dbReference>
<dbReference type="SUPFAM" id="SSF103473">
    <property type="entry name" value="MFS general substrate transporter"/>
    <property type="match status" value="1"/>
</dbReference>
<dbReference type="AlphaFoldDB" id="E4X4C5"/>
<feature type="transmembrane region" description="Helical" evidence="5">
    <location>
        <begin position="224"/>
        <end position="242"/>
    </location>
</feature>
<dbReference type="GO" id="GO:0022857">
    <property type="term" value="F:transmembrane transporter activity"/>
    <property type="evidence" value="ECO:0007669"/>
    <property type="project" value="InterPro"/>
</dbReference>
<sequence>MIGFDAILEKIGGSGKYQYRQCMPLTLVLPLMSWHLLGNAFLFAIPEKRCYMDRIVPDSCSSQLALPHGMGNYSLGENDDLLRYLFIVKSDDVKYGNCNYRKFPQFNESKLESVCRDLQSFTEKNLYKKAENGTDYLDPQVLNNLKNLTEQHGFNDDWVENDDNFIKCDSWIYDDTFGVTGLTENDWACPGSASQNLQIAVMVGVFWGSPLFGWTSDTYGRKPTIVACLSLCLASMALIRFASHSWILLLALRMFDGAGAIGAIAAAFVLISEIFESVGYHKIMVLQVAQACFGLSQIGLAYLAKGLADWSPLSTYIAAPCLLVVFIQVFNDESPRWLINKSYIYEANELCKKIARVNGRQVEKSYLSENENLNEEEEVSQESFMLAMRKPRLRKTILNLCFQWFMLSGLYYTLAIKATEFDKNDPHKSFAISGLLEAPACFGTLLMYQFMGRRPSTFYMEVVGGLSLLFLIFVPAGSALANTLPQIGKFALSAAYGGIYIYSAEIFPTSIKNFGIGMCSAVARIAGVAAQLIEKIPTLCGVPSEDDWISCDKIPYFVYCVLTIIGCFLMFGLPETNGHESPNTIEEGEAFGQSQQSLIVQILSCNKSASLKKANSTSSIAKSNNNLQQELHPLTHSANESSPETDL</sequence>
<evidence type="ECO:0008006" key="8">
    <source>
        <dbReference type="Google" id="ProtNLM"/>
    </source>
</evidence>
<feature type="transmembrane region" description="Helical" evidence="5">
    <location>
        <begin position="248"/>
        <end position="271"/>
    </location>
</feature>
<accession>E4X4C5</accession>
<keyword evidence="3 5" id="KW-1133">Transmembrane helix</keyword>
<evidence type="ECO:0000256" key="4">
    <source>
        <dbReference type="ARBA" id="ARBA00023136"/>
    </source>
</evidence>
<keyword evidence="4 5" id="KW-0472">Membrane</keyword>
<organism evidence="6">
    <name type="scientific">Oikopleura dioica</name>
    <name type="common">Tunicate</name>
    <dbReference type="NCBI Taxonomy" id="34765"/>
    <lineage>
        <taxon>Eukaryota</taxon>
        <taxon>Metazoa</taxon>
        <taxon>Chordata</taxon>
        <taxon>Tunicata</taxon>
        <taxon>Appendicularia</taxon>
        <taxon>Copelata</taxon>
        <taxon>Oikopleuridae</taxon>
        <taxon>Oikopleura</taxon>
    </lineage>
</organism>
<evidence type="ECO:0000256" key="2">
    <source>
        <dbReference type="ARBA" id="ARBA00022692"/>
    </source>
</evidence>
<comment type="subcellular location">
    <subcellularLocation>
        <location evidence="1">Membrane</location>
        <topology evidence="1">Multi-pass membrane protein</topology>
    </subcellularLocation>
</comment>
<feature type="transmembrane region" description="Helical" evidence="5">
    <location>
        <begin position="462"/>
        <end position="481"/>
    </location>
</feature>
<dbReference type="OrthoDB" id="5296287at2759"/>
<feature type="transmembrane region" description="Helical" evidence="5">
    <location>
        <begin position="397"/>
        <end position="418"/>
    </location>
</feature>
<dbReference type="EMBL" id="FN653024">
    <property type="protein sequence ID" value="CBY23915.1"/>
    <property type="molecule type" value="Genomic_DNA"/>
</dbReference>
<proteinExistence type="predicted"/>
<protein>
    <recommendedName>
        <fullName evidence="8">Major facilitator superfamily (MFS) profile domain-containing protein</fullName>
    </recommendedName>
</protein>
<evidence type="ECO:0000256" key="1">
    <source>
        <dbReference type="ARBA" id="ARBA00004141"/>
    </source>
</evidence>
<dbReference type="InParanoid" id="E4X4C5"/>
<evidence type="ECO:0000313" key="6">
    <source>
        <dbReference type="EMBL" id="CBY23915.1"/>
    </source>
</evidence>
<gene>
    <name evidence="6" type="ORF">GSOID_T00001247001</name>
</gene>